<organism evidence="2 3">
    <name type="scientific">Brassica cretica</name>
    <name type="common">Mustard</name>
    <dbReference type="NCBI Taxonomy" id="69181"/>
    <lineage>
        <taxon>Eukaryota</taxon>
        <taxon>Viridiplantae</taxon>
        <taxon>Streptophyta</taxon>
        <taxon>Embryophyta</taxon>
        <taxon>Tracheophyta</taxon>
        <taxon>Spermatophyta</taxon>
        <taxon>Magnoliopsida</taxon>
        <taxon>eudicotyledons</taxon>
        <taxon>Gunneridae</taxon>
        <taxon>Pentapetalae</taxon>
        <taxon>rosids</taxon>
        <taxon>malvids</taxon>
        <taxon>Brassicales</taxon>
        <taxon>Brassicaceae</taxon>
        <taxon>Brassiceae</taxon>
        <taxon>Brassica</taxon>
    </lineage>
</organism>
<sequence>MVFNELPNWVRVRDRFGDWKRGRETWKGTRTDAQTNASLSQQRWPEIGRAKILQFRERIARADWVSNLPCPIDSWPKQRLPLFASKRKTATDRMDFPDLSSFIGEELGLEKVGLLAILDAMATRASCPIGGVPQTNVTMAILPRSGDADSLGHDRPALGATRAGAEESTVWPGYSVAHLEYIEGQVEKAMTLLSPEGPPAKKRSVGDVDDSAKRSDSGASAQARSVAEGGETRRCCVLVFPRDSAHEQSESMRRTGSPDKQWPLGYVVGRGPGFCQGIRGSLRRLQPGKIRFTVLGDARMNYMIRRYNAALKYWSARGRYAEIELGKERSKHTEWKAFYERKYVEFKRTSETAILEKNRAIARITADKKRIEDLELKLEGAQVVPGMEADAPSELESAWAEVAELKRQIFMKDREISRLQKAWSHDFVLECVRIQKAMTEKCNRRFQTIRDWNVRQKANDDKLLLHAQALEMRKCLEKIRGKRGVCVPPEIVDIFSKREATFEKVRGTEVCALRARRLLRLSLLQACEIRPTGEHLRVEGQESRCLGNKELPAQRALMKSRARSDNPGTATRRTKQEEM</sequence>
<feature type="region of interest" description="Disordered" evidence="1">
    <location>
        <begin position="556"/>
        <end position="579"/>
    </location>
</feature>
<evidence type="ECO:0000313" key="3">
    <source>
        <dbReference type="Proteomes" id="UP000712600"/>
    </source>
</evidence>
<name>A0A8S9PZW5_BRACR</name>
<comment type="caution">
    <text evidence="2">The sequence shown here is derived from an EMBL/GenBank/DDBJ whole genome shotgun (WGS) entry which is preliminary data.</text>
</comment>
<dbReference type="EMBL" id="QGKX02001347">
    <property type="protein sequence ID" value="KAF3526858.1"/>
    <property type="molecule type" value="Genomic_DNA"/>
</dbReference>
<feature type="region of interest" description="Disordered" evidence="1">
    <location>
        <begin position="193"/>
        <end position="227"/>
    </location>
</feature>
<evidence type="ECO:0000256" key="1">
    <source>
        <dbReference type="SAM" id="MobiDB-lite"/>
    </source>
</evidence>
<protein>
    <submittedName>
        <fullName evidence="2">Uncharacterized protein</fullName>
    </submittedName>
</protein>
<gene>
    <name evidence="2" type="ORF">F2Q69_00046662</name>
</gene>
<dbReference type="Proteomes" id="UP000712600">
    <property type="component" value="Unassembled WGS sequence"/>
</dbReference>
<dbReference type="AlphaFoldDB" id="A0A8S9PZW5"/>
<accession>A0A8S9PZW5</accession>
<evidence type="ECO:0000313" key="2">
    <source>
        <dbReference type="EMBL" id="KAF3526858.1"/>
    </source>
</evidence>
<feature type="compositionally biased region" description="Basic and acidic residues" evidence="1">
    <location>
        <begin position="204"/>
        <end position="216"/>
    </location>
</feature>
<reference evidence="2" key="1">
    <citation type="submission" date="2019-12" db="EMBL/GenBank/DDBJ databases">
        <title>Genome sequencing and annotation of Brassica cretica.</title>
        <authorList>
            <person name="Studholme D.J."/>
            <person name="Sarris P."/>
        </authorList>
    </citation>
    <scope>NUCLEOTIDE SEQUENCE</scope>
    <source>
        <strain evidence="2">PFS-109/04</strain>
        <tissue evidence="2">Leaf</tissue>
    </source>
</reference>
<proteinExistence type="predicted"/>